<sequence>EVESLEVDVEALRQRNFRLASEVEALEIDVEEVKQKNAGLNNEIEELQEQLENIEQGEGETDEYEEGIAEIESMMEEVIGQEFYERYEESEYALENLKNMTAFFINEYTALIE</sequence>
<feature type="non-terminal residue" evidence="2">
    <location>
        <position position="1"/>
    </location>
</feature>
<feature type="coiled-coil region" evidence="1">
    <location>
        <begin position="2"/>
        <end position="60"/>
    </location>
</feature>
<dbReference type="AlphaFoldDB" id="X1BSQ9"/>
<evidence type="ECO:0000313" key="2">
    <source>
        <dbReference type="EMBL" id="GAG98779.1"/>
    </source>
</evidence>
<organism evidence="2">
    <name type="scientific">marine sediment metagenome</name>
    <dbReference type="NCBI Taxonomy" id="412755"/>
    <lineage>
        <taxon>unclassified sequences</taxon>
        <taxon>metagenomes</taxon>
        <taxon>ecological metagenomes</taxon>
    </lineage>
</organism>
<proteinExistence type="predicted"/>
<reference evidence="2" key="1">
    <citation type="journal article" date="2014" name="Front. Microbiol.">
        <title>High frequency of phylogenetically diverse reductive dehalogenase-homologous genes in deep subseafloor sedimentary metagenomes.</title>
        <authorList>
            <person name="Kawai M."/>
            <person name="Futagami T."/>
            <person name="Toyoda A."/>
            <person name="Takaki Y."/>
            <person name="Nishi S."/>
            <person name="Hori S."/>
            <person name="Arai W."/>
            <person name="Tsubouchi T."/>
            <person name="Morono Y."/>
            <person name="Uchiyama I."/>
            <person name="Ito T."/>
            <person name="Fujiyama A."/>
            <person name="Inagaki F."/>
            <person name="Takami H."/>
        </authorList>
    </citation>
    <scope>NUCLEOTIDE SEQUENCE</scope>
    <source>
        <strain evidence="2">Expedition CK06-06</strain>
    </source>
</reference>
<gene>
    <name evidence="2" type="ORF">S01H4_43420</name>
</gene>
<evidence type="ECO:0000256" key="1">
    <source>
        <dbReference type="SAM" id="Coils"/>
    </source>
</evidence>
<accession>X1BSQ9</accession>
<protein>
    <submittedName>
        <fullName evidence="2">Uncharacterized protein</fullName>
    </submittedName>
</protein>
<comment type="caution">
    <text evidence="2">The sequence shown here is derived from an EMBL/GenBank/DDBJ whole genome shotgun (WGS) entry which is preliminary data.</text>
</comment>
<name>X1BSQ9_9ZZZZ</name>
<keyword evidence="1" id="KW-0175">Coiled coil</keyword>
<dbReference type="EMBL" id="BART01023955">
    <property type="protein sequence ID" value="GAG98779.1"/>
    <property type="molecule type" value="Genomic_DNA"/>
</dbReference>
<dbReference type="Gene3D" id="1.20.5.340">
    <property type="match status" value="1"/>
</dbReference>